<dbReference type="RefSeq" id="WP_010856806.1">
    <property type="nucleotide sequence ID" value="NZ_AQHR01000116.1"/>
</dbReference>
<dbReference type="PROSITE" id="PS50109">
    <property type="entry name" value="HIS_KIN"/>
    <property type="match status" value="1"/>
</dbReference>
<dbReference type="PANTHER" id="PTHR43711:SF1">
    <property type="entry name" value="HISTIDINE KINASE 1"/>
    <property type="match status" value="1"/>
</dbReference>
<evidence type="ECO:0000256" key="5">
    <source>
        <dbReference type="ARBA" id="ARBA00022553"/>
    </source>
</evidence>
<feature type="transmembrane region" description="Helical" evidence="13">
    <location>
        <begin position="283"/>
        <end position="302"/>
    </location>
</feature>
<sequence>MFDASVVITFTFGYLALLFAIAYLTEKRAKKGKGLTNNPYVYTLTLAVYCSAWTYYGSVGNAAEQGIAYMAVYIGPTLCAPLWWLVIRKIIRIAKLMQFATLADFVSARYGKDVFVGGLVTLICLFGIIPYLALQIKAITQSFDILIDRSAAAGTVQPVYFDTAFYLALGLAAFTTFFGTRHIEATAKREGLVMAVAFESVFKLVAFLSVGIYVCFFAFDGIGDIFQRGLSAGLQHLYRFEETGVSEWFWVGLLSMLAILFLPRQFHMSVIENTDEKHLLKAMWLFPAYLLIINLFVLPIAIGGRTHFPAEITDADTYVLAFPLAFGQSWLAMLVYLGGFSAATSMIIVAVISLSTMVSNSLVLPVLIPTAQQAEHSGKRLDRLVFQVRRGSIFVILGMGYLFYRYLGTQLSLVSIGLISFVAIAQLAPSILGGIYWRRGSRNGAIGGMIAGFLLWFYTLIVPGLSDTGMLPLALTADGPFGLQLLRPTSLFGLEGLSTVAHGFFFSLFTNCLIYVTLSLYDRPSSKEQNEASVFVDIFALSQRLDDAVIWKGKAKARDLRELVVRFLGQEKTDKALAKYEKKQGRSIDQTGYADPALVNHLERLLSGVIGTAAARLMVASVAKEEEIPMEEVIHLLKETQELKQLNKELHDATRRLEETSEKLRQANESLQMTDALKDEFISTVTHEMKTPITSIRAFAEILQEPGLAEADQQRFLAIIVSETERMGRLIDQVLDLERFDSGQQALQKTPTDLAELLQESLDSLEGKFAAHLIHTTLTTSSTLPIAHVDRDRIKQVFLNLLGNASKFAKSKVLVELSHKNGNFELSISDDGPGIPEEEIPMIFDKFYQAKNQDSRKPKGSGLGLPISKRIVEHHGGTLTVDRCDGLTCFRVRLPHSAST</sequence>
<dbReference type="Gene3D" id="1.10.287.130">
    <property type="match status" value="1"/>
</dbReference>
<dbReference type="InterPro" id="IPR004358">
    <property type="entry name" value="Sig_transdc_His_kin-like_C"/>
</dbReference>
<dbReference type="GO" id="GO:0016020">
    <property type="term" value="C:membrane"/>
    <property type="evidence" value="ECO:0007669"/>
    <property type="project" value="UniProtKB-SubCell"/>
</dbReference>
<dbReference type="AlphaFoldDB" id="R7ZL98"/>
<feature type="transmembrane region" description="Helical" evidence="13">
    <location>
        <begin position="413"/>
        <end position="437"/>
    </location>
</feature>
<evidence type="ECO:0000256" key="10">
    <source>
        <dbReference type="ARBA" id="ARBA00023012"/>
    </source>
</evidence>
<feature type="transmembrane region" description="Helical" evidence="13">
    <location>
        <begin position="37"/>
        <end position="55"/>
    </location>
</feature>
<evidence type="ECO:0000259" key="14">
    <source>
        <dbReference type="PROSITE" id="PS50109"/>
    </source>
</evidence>
<dbReference type="FunFam" id="3.30.565.10:FF:000006">
    <property type="entry name" value="Sensor histidine kinase WalK"/>
    <property type="match status" value="1"/>
</dbReference>
<dbReference type="Gene3D" id="3.30.565.10">
    <property type="entry name" value="Histidine kinase-like ATPase, C-terminal domain"/>
    <property type="match status" value="1"/>
</dbReference>
<dbReference type="CDD" id="cd00075">
    <property type="entry name" value="HATPase"/>
    <property type="match status" value="1"/>
</dbReference>
<name>R7ZL98_9BACT</name>
<evidence type="ECO:0000313" key="16">
    <source>
        <dbReference type="Proteomes" id="UP000013909"/>
    </source>
</evidence>
<feature type="transmembrane region" description="Helical" evidence="13">
    <location>
        <begin position="388"/>
        <end position="407"/>
    </location>
</feature>
<reference evidence="15 16" key="1">
    <citation type="submission" date="2013-02" db="EMBL/GenBank/DDBJ databases">
        <title>A novel strain isolated from Lonar lake, Maharashtra, India.</title>
        <authorList>
            <person name="Singh A."/>
        </authorList>
    </citation>
    <scope>NUCLEOTIDE SEQUENCE [LARGE SCALE GENOMIC DNA]</scope>
    <source>
        <strain evidence="15 16">AK24</strain>
    </source>
</reference>
<evidence type="ECO:0000256" key="4">
    <source>
        <dbReference type="ARBA" id="ARBA00012438"/>
    </source>
</evidence>
<keyword evidence="6" id="KW-0808">Transferase</keyword>
<feature type="coiled-coil region" evidence="12">
    <location>
        <begin position="636"/>
        <end position="677"/>
    </location>
</feature>
<dbReference type="SMART" id="SM00388">
    <property type="entry name" value="HisKA"/>
    <property type="match status" value="1"/>
</dbReference>
<gene>
    <name evidence="15" type="ORF">ADIS_4695</name>
</gene>
<dbReference type="PATRIC" id="fig|1288963.3.peg.4685"/>
<dbReference type="STRING" id="1232681.ADIS_4695"/>
<evidence type="ECO:0000313" key="15">
    <source>
        <dbReference type="EMBL" id="EON74863.1"/>
    </source>
</evidence>
<accession>R7ZL98</accession>
<feature type="transmembrane region" description="Helical" evidence="13">
    <location>
        <begin position="192"/>
        <end position="219"/>
    </location>
</feature>
<keyword evidence="7 13" id="KW-0812">Transmembrane</keyword>
<dbReference type="InterPro" id="IPR038377">
    <property type="entry name" value="Na/Glc_symporter_sf"/>
</dbReference>
<dbReference type="PROSITE" id="PS00457">
    <property type="entry name" value="NA_SOLUT_SYMP_2"/>
    <property type="match status" value="1"/>
</dbReference>
<keyword evidence="8" id="KW-0418">Kinase</keyword>
<evidence type="ECO:0000256" key="7">
    <source>
        <dbReference type="ARBA" id="ARBA00022692"/>
    </source>
</evidence>
<evidence type="ECO:0000256" key="11">
    <source>
        <dbReference type="ARBA" id="ARBA00023136"/>
    </source>
</evidence>
<dbReference type="OrthoDB" id="9764438at2"/>
<dbReference type="Proteomes" id="UP000013909">
    <property type="component" value="Unassembled WGS sequence"/>
</dbReference>
<dbReference type="EC" id="2.7.13.3" evidence="4"/>
<dbReference type="GO" id="GO:0022857">
    <property type="term" value="F:transmembrane transporter activity"/>
    <property type="evidence" value="ECO:0007669"/>
    <property type="project" value="InterPro"/>
</dbReference>
<feature type="transmembrane region" description="Helical" evidence="13">
    <location>
        <begin position="330"/>
        <end position="354"/>
    </location>
</feature>
<evidence type="ECO:0000256" key="3">
    <source>
        <dbReference type="ARBA" id="ARBA00006434"/>
    </source>
</evidence>
<evidence type="ECO:0000256" key="1">
    <source>
        <dbReference type="ARBA" id="ARBA00000085"/>
    </source>
</evidence>
<keyword evidence="12" id="KW-0175">Coiled coil</keyword>
<organism evidence="15 16">
    <name type="scientific">Lunatimonas lonarensis</name>
    <dbReference type="NCBI Taxonomy" id="1232681"/>
    <lineage>
        <taxon>Bacteria</taxon>
        <taxon>Pseudomonadati</taxon>
        <taxon>Bacteroidota</taxon>
        <taxon>Cytophagia</taxon>
        <taxon>Cytophagales</taxon>
        <taxon>Cyclobacteriaceae</taxon>
    </lineage>
</organism>
<dbReference type="CDD" id="cd10322">
    <property type="entry name" value="SLC5sbd"/>
    <property type="match status" value="1"/>
</dbReference>
<dbReference type="InterPro" id="IPR003661">
    <property type="entry name" value="HisK_dim/P_dom"/>
</dbReference>
<dbReference type="InterPro" id="IPR018212">
    <property type="entry name" value="Na/solute_symporter_CS"/>
</dbReference>
<protein>
    <recommendedName>
        <fullName evidence="4">histidine kinase</fullName>
        <ecNumber evidence="4">2.7.13.3</ecNumber>
    </recommendedName>
</protein>
<proteinExistence type="inferred from homology"/>
<dbReference type="Gene3D" id="1.20.1730.10">
    <property type="entry name" value="Sodium/glucose cotransporter"/>
    <property type="match status" value="1"/>
</dbReference>
<comment type="caution">
    <text evidence="15">The sequence shown here is derived from an EMBL/GenBank/DDBJ whole genome shotgun (WGS) entry which is preliminary data.</text>
</comment>
<dbReference type="GO" id="GO:0000155">
    <property type="term" value="F:phosphorelay sensor kinase activity"/>
    <property type="evidence" value="ECO:0007669"/>
    <property type="project" value="InterPro"/>
</dbReference>
<keyword evidence="11 13" id="KW-0472">Membrane</keyword>
<dbReference type="FunFam" id="1.10.287.130:FF:000001">
    <property type="entry name" value="Two-component sensor histidine kinase"/>
    <property type="match status" value="1"/>
</dbReference>
<comment type="subcellular location">
    <subcellularLocation>
        <location evidence="2">Membrane</location>
        <topology evidence="2">Multi-pass membrane protein</topology>
    </subcellularLocation>
</comment>
<dbReference type="PANTHER" id="PTHR43711">
    <property type="entry name" value="TWO-COMPONENT HISTIDINE KINASE"/>
    <property type="match status" value="1"/>
</dbReference>
<dbReference type="InterPro" id="IPR001734">
    <property type="entry name" value="Na/solute_symporter"/>
</dbReference>
<keyword evidence="10" id="KW-0902">Two-component regulatory system</keyword>
<dbReference type="InterPro" id="IPR036097">
    <property type="entry name" value="HisK_dim/P_sf"/>
</dbReference>
<feature type="transmembrane region" description="Helical" evidence="13">
    <location>
        <begin position="444"/>
        <end position="465"/>
    </location>
</feature>
<dbReference type="CDD" id="cd00082">
    <property type="entry name" value="HisKA"/>
    <property type="match status" value="1"/>
</dbReference>
<dbReference type="InterPro" id="IPR050736">
    <property type="entry name" value="Sensor_HK_Regulatory"/>
</dbReference>
<dbReference type="InterPro" id="IPR005467">
    <property type="entry name" value="His_kinase_dom"/>
</dbReference>
<feature type="transmembrane region" description="Helical" evidence="13">
    <location>
        <begin position="6"/>
        <end position="25"/>
    </location>
</feature>
<dbReference type="InterPro" id="IPR036890">
    <property type="entry name" value="HATPase_C_sf"/>
</dbReference>
<feature type="transmembrane region" description="Helical" evidence="13">
    <location>
        <begin position="114"/>
        <end position="134"/>
    </location>
</feature>
<dbReference type="PROSITE" id="PS50283">
    <property type="entry name" value="NA_SOLUT_SYMP_3"/>
    <property type="match status" value="1"/>
</dbReference>
<dbReference type="PRINTS" id="PR00344">
    <property type="entry name" value="BCTRLSENSOR"/>
</dbReference>
<dbReference type="EMBL" id="AQHR01000116">
    <property type="protein sequence ID" value="EON74863.1"/>
    <property type="molecule type" value="Genomic_DNA"/>
</dbReference>
<feature type="transmembrane region" description="Helical" evidence="13">
    <location>
        <begin position="67"/>
        <end position="87"/>
    </location>
</feature>
<evidence type="ECO:0000256" key="13">
    <source>
        <dbReference type="SAM" id="Phobius"/>
    </source>
</evidence>
<comment type="catalytic activity">
    <reaction evidence="1">
        <text>ATP + protein L-histidine = ADP + protein N-phospho-L-histidine.</text>
        <dbReference type="EC" id="2.7.13.3"/>
    </reaction>
</comment>
<dbReference type="SUPFAM" id="SSF55874">
    <property type="entry name" value="ATPase domain of HSP90 chaperone/DNA topoisomerase II/histidine kinase"/>
    <property type="match status" value="1"/>
</dbReference>
<keyword evidence="9 13" id="KW-1133">Transmembrane helix</keyword>
<evidence type="ECO:0000256" key="2">
    <source>
        <dbReference type="ARBA" id="ARBA00004141"/>
    </source>
</evidence>
<dbReference type="SUPFAM" id="SSF47384">
    <property type="entry name" value="Homodimeric domain of signal transducing histidine kinase"/>
    <property type="match status" value="1"/>
</dbReference>
<evidence type="ECO:0000256" key="12">
    <source>
        <dbReference type="SAM" id="Coils"/>
    </source>
</evidence>
<dbReference type="SMART" id="SM00387">
    <property type="entry name" value="HATPase_c"/>
    <property type="match status" value="1"/>
</dbReference>
<evidence type="ECO:0000256" key="6">
    <source>
        <dbReference type="ARBA" id="ARBA00022679"/>
    </source>
</evidence>
<dbReference type="InterPro" id="IPR003594">
    <property type="entry name" value="HATPase_dom"/>
</dbReference>
<evidence type="ECO:0000256" key="8">
    <source>
        <dbReference type="ARBA" id="ARBA00022777"/>
    </source>
</evidence>
<feature type="transmembrane region" description="Helical" evidence="13">
    <location>
        <begin position="163"/>
        <end position="180"/>
    </location>
</feature>
<keyword evidence="5" id="KW-0597">Phosphoprotein</keyword>
<feature type="transmembrane region" description="Helical" evidence="13">
    <location>
        <begin position="500"/>
        <end position="521"/>
    </location>
</feature>
<feature type="transmembrane region" description="Helical" evidence="13">
    <location>
        <begin position="245"/>
        <end position="262"/>
    </location>
</feature>
<comment type="similarity">
    <text evidence="3">Belongs to the sodium:solute symporter (SSF) (TC 2.A.21) family.</text>
</comment>
<evidence type="ECO:0000256" key="9">
    <source>
        <dbReference type="ARBA" id="ARBA00022989"/>
    </source>
</evidence>
<dbReference type="Pfam" id="PF00512">
    <property type="entry name" value="HisKA"/>
    <property type="match status" value="1"/>
</dbReference>
<feature type="domain" description="Histidine kinase" evidence="14">
    <location>
        <begin position="684"/>
        <end position="898"/>
    </location>
</feature>
<dbReference type="Pfam" id="PF02518">
    <property type="entry name" value="HATPase_c"/>
    <property type="match status" value="1"/>
</dbReference>
<keyword evidence="16" id="KW-1185">Reference proteome</keyword>